<evidence type="ECO:0000313" key="1">
    <source>
        <dbReference type="EMBL" id="KAI3818890.1"/>
    </source>
</evidence>
<comment type="caution">
    <text evidence="1">The sequence shown here is derived from an EMBL/GenBank/DDBJ whole genome shotgun (WGS) entry which is preliminary data.</text>
</comment>
<gene>
    <name evidence="1" type="ORF">L1987_12711</name>
</gene>
<dbReference type="Proteomes" id="UP001056120">
    <property type="component" value="Linkage Group LG04"/>
</dbReference>
<accession>A0ACB9JGL3</accession>
<protein>
    <submittedName>
        <fullName evidence="1">Uncharacterized protein</fullName>
    </submittedName>
</protein>
<reference evidence="1 2" key="2">
    <citation type="journal article" date="2022" name="Mol. Ecol. Resour.">
        <title>The genomes of chicory, endive, great burdock and yacon provide insights into Asteraceae paleo-polyploidization history and plant inulin production.</title>
        <authorList>
            <person name="Fan W."/>
            <person name="Wang S."/>
            <person name="Wang H."/>
            <person name="Wang A."/>
            <person name="Jiang F."/>
            <person name="Liu H."/>
            <person name="Zhao H."/>
            <person name="Xu D."/>
            <person name="Zhang Y."/>
        </authorList>
    </citation>
    <scope>NUCLEOTIDE SEQUENCE [LARGE SCALE GENOMIC DNA]</scope>
    <source>
        <strain evidence="2">cv. Yunnan</strain>
        <tissue evidence="1">Leaves</tissue>
    </source>
</reference>
<proteinExistence type="predicted"/>
<evidence type="ECO:0000313" key="2">
    <source>
        <dbReference type="Proteomes" id="UP001056120"/>
    </source>
</evidence>
<name>A0ACB9JGL3_9ASTR</name>
<dbReference type="EMBL" id="CM042021">
    <property type="protein sequence ID" value="KAI3818890.1"/>
    <property type="molecule type" value="Genomic_DNA"/>
</dbReference>
<organism evidence="1 2">
    <name type="scientific">Smallanthus sonchifolius</name>
    <dbReference type="NCBI Taxonomy" id="185202"/>
    <lineage>
        <taxon>Eukaryota</taxon>
        <taxon>Viridiplantae</taxon>
        <taxon>Streptophyta</taxon>
        <taxon>Embryophyta</taxon>
        <taxon>Tracheophyta</taxon>
        <taxon>Spermatophyta</taxon>
        <taxon>Magnoliopsida</taxon>
        <taxon>eudicotyledons</taxon>
        <taxon>Gunneridae</taxon>
        <taxon>Pentapetalae</taxon>
        <taxon>asterids</taxon>
        <taxon>campanulids</taxon>
        <taxon>Asterales</taxon>
        <taxon>Asteraceae</taxon>
        <taxon>Asteroideae</taxon>
        <taxon>Heliantheae alliance</taxon>
        <taxon>Millerieae</taxon>
        <taxon>Smallanthus</taxon>
    </lineage>
</organism>
<reference evidence="2" key="1">
    <citation type="journal article" date="2022" name="Mol. Ecol. Resour.">
        <title>The genomes of chicory, endive, great burdock and yacon provide insights into Asteraceae palaeo-polyploidization history and plant inulin production.</title>
        <authorList>
            <person name="Fan W."/>
            <person name="Wang S."/>
            <person name="Wang H."/>
            <person name="Wang A."/>
            <person name="Jiang F."/>
            <person name="Liu H."/>
            <person name="Zhao H."/>
            <person name="Xu D."/>
            <person name="Zhang Y."/>
        </authorList>
    </citation>
    <scope>NUCLEOTIDE SEQUENCE [LARGE SCALE GENOMIC DNA]</scope>
    <source>
        <strain evidence="2">cv. Yunnan</strain>
    </source>
</reference>
<sequence length="241" mass="27038">MLPAKAETLGKTGRMVDCVPLLNLGTGIFISSIEFDRDDELFATAGVSRCIKVFEFACVVNEQVNVQCPVVEMSTRSKLSCLSWNKCTKNQIASSDYDGIVTVWDVTTRQSVMEYEEHDKRAWSLDFSRTEPTMLVSGSDDCKVKIWCTRQEASVVNIEMKANICSVKYNPGSSFHVAVGSADHHIHYYDLRNVSQPLHIFSGRRKAVSYIKFLSNHELASASTNSTLRLWDVKQNIPVSL</sequence>
<keyword evidence="2" id="KW-1185">Reference proteome</keyword>